<reference evidence="1" key="1">
    <citation type="submission" date="2022-03" db="EMBL/GenBank/DDBJ databases">
        <authorList>
            <person name="Martin H S."/>
        </authorList>
    </citation>
    <scope>NUCLEOTIDE SEQUENCE</scope>
</reference>
<accession>A0ABN8INH9</accession>
<keyword evidence="2" id="KW-1185">Reference proteome</keyword>
<dbReference type="Proteomes" id="UP000837857">
    <property type="component" value="Chromosome 29"/>
</dbReference>
<evidence type="ECO:0000313" key="1">
    <source>
        <dbReference type="EMBL" id="CAH2062362.1"/>
    </source>
</evidence>
<feature type="non-terminal residue" evidence="1">
    <location>
        <position position="401"/>
    </location>
</feature>
<evidence type="ECO:0000313" key="2">
    <source>
        <dbReference type="Proteomes" id="UP000837857"/>
    </source>
</evidence>
<dbReference type="EMBL" id="OW152841">
    <property type="protein sequence ID" value="CAH2062362.1"/>
    <property type="molecule type" value="Genomic_DNA"/>
</dbReference>
<evidence type="ECO:0008006" key="3">
    <source>
        <dbReference type="Google" id="ProtNLM"/>
    </source>
</evidence>
<gene>
    <name evidence="1" type="ORF">IPOD504_LOCUS11913</name>
</gene>
<protein>
    <recommendedName>
        <fullName evidence="3">C2H2-type domain-containing protein</fullName>
    </recommendedName>
</protein>
<name>A0ABN8INH9_9NEOP</name>
<sequence length="401" mass="46001">MFKNLIKNDLLKKETEQRVFLSNALLTEILQKEYFMDTILMHKFEVEIYLNVLKRYIKCWPDWDTFADDVVDLQDKGDEEGIATLLKEKRLSMKEYLGEMLDIAQELAGEKVEELLAKERRSDEGVIMEVEATAQQLRSLFYRHPLRGSIFNASDGPPPALRSPKRLTFESIVNWTGVEIAINLKAEDKLLIYKRRNIHKLEHKLVNMKLERRERQGPDLNGRVMLKLGKRRVTMTRDALEKLLRQALSSEANENWYSVRNVLEKALIDELAHLPERLDIDCDLKRHISGRYERYFSQEPEGGEGADKYDLRLEEVVSPIAQYSFSLCGLPITDDGQECIALSCHPCQATFDGGSAVCDILKHFSALHVAEPDWTCPKCLRVFTMSALTHAAWDHTCGGGA</sequence>
<organism evidence="1 2">
    <name type="scientific">Iphiclides podalirius</name>
    <name type="common">scarce swallowtail</name>
    <dbReference type="NCBI Taxonomy" id="110791"/>
    <lineage>
        <taxon>Eukaryota</taxon>
        <taxon>Metazoa</taxon>
        <taxon>Ecdysozoa</taxon>
        <taxon>Arthropoda</taxon>
        <taxon>Hexapoda</taxon>
        <taxon>Insecta</taxon>
        <taxon>Pterygota</taxon>
        <taxon>Neoptera</taxon>
        <taxon>Endopterygota</taxon>
        <taxon>Lepidoptera</taxon>
        <taxon>Glossata</taxon>
        <taxon>Ditrysia</taxon>
        <taxon>Papilionoidea</taxon>
        <taxon>Papilionidae</taxon>
        <taxon>Papilioninae</taxon>
        <taxon>Iphiclides</taxon>
    </lineage>
</organism>
<proteinExistence type="predicted"/>